<gene>
    <name evidence="2" type="ORF">ACFOZ7_18000</name>
</gene>
<evidence type="ECO:0000313" key="2">
    <source>
        <dbReference type="EMBL" id="MFC4248794.1"/>
    </source>
</evidence>
<evidence type="ECO:0000313" key="3">
    <source>
        <dbReference type="Proteomes" id="UP001595821"/>
    </source>
</evidence>
<proteinExistence type="predicted"/>
<sequence length="288" mass="30035">MTGERTRTTALTVSLATIVLCSIVGTSLVAGAAGPTSESADRSSIDGLTTNGDTESVANSSLTTARQADASFTAYGQEGTIVLGGDREVVFPESDEDEPLPENAPENVEWENESFVIDADVDLEEGTWVDDGNVTVPLITSYNVDAEYADVRMSAPNGFEGTIDPETGEMTARADFVIEAEVVGPLGGLAPDSTCRTETELELTTGTSDDGLTGSPLEIDAENGTATATLVDDTFVVPGFDTVEGVGPVCSSAAGSFGLPAEEPGDNEFVIEFWFDLEDFEAAATDDE</sequence>
<evidence type="ECO:0000256" key="1">
    <source>
        <dbReference type="SAM" id="MobiDB-lite"/>
    </source>
</evidence>
<protein>
    <submittedName>
        <fullName evidence="2">Cell surface glycoprotein</fullName>
    </submittedName>
</protein>
<dbReference type="RefSeq" id="WP_246966552.1">
    <property type="nucleotide sequence ID" value="NZ_CP095397.1"/>
</dbReference>
<comment type="caution">
    <text evidence="2">The sequence shown here is derived from an EMBL/GenBank/DDBJ whole genome shotgun (WGS) entry which is preliminary data.</text>
</comment>
<organism evidence="2 3">
    <name type="scientific">Natribaculum luteum</name>
    <dbReference type="NCBI Taxonomy" id="1586232"/>
    <lineage>
        <taxon>Archaea</taxon>
        <taxon>Methanobacteriati</taxon>
        <taxon>Methanobacteriota</taxon>
        <taxon>Stenosarchaea group</taxon>
        <taxon>Halobacteria</taxon>
        <taxon>Halobacteriales</taxon>
        <taxon>Natrialbaceae</taxon>
        <taxon>Natribaculum</taxon>
    </lineage>
</organism>
<dbReference type="AlphaFoldDB" id="A0ABD5P398"/>
<accession>A0ABD5P398</accession>
<feature type="region of interest" description="Disordered" evidence="1">
    <location>
        <begin position="32"/>
        <end position="58"/>
    </location>
</feature>
<dbReference type="GeneID" id="71854476"/>
<dbReference type="Proteomes" id="UP001595821">
    <property type="component" value="Unassembled WGS sequence"/>
</dbReference>
<name>A0ABD5P398_9EURY</name>
<dbReference type="EMBL" id="JBHSDJ010000128">
    <property type="protein sequence ID" value="MFC4248794.1"/>
    <property type="molecule type" value="Genomic_DNA"/>
</dbReference>
<reference evidence="2 3" key="1">
    <citation type="journal article" date="2014" name="Int. J. Syst. Evol. Microbiol.">
        <title>Complete genome sequence of Corynebacterium casei LMG S-19264T (=DSM 44701T), isolated from a smear-ripened cheese.</title>
        <authorList>
            <consortium name="US DOE Joint Genome Institute (JGI-PGF)"/>
            <person name="Walter F."/>
            <person name="Albersmeier A."/>
            <person name="Kalinowski J."/>
            <person name="Ruckert C."/>
        </authorList>
    </citation>
    <scope>NUCLEOTIDE SEQUENCE [LARGE SCALE GENOMIC DNA]</scope>
    <source>
        <strain evidence="2 3">IBRC-M 10912</strain>
    </source>
</reference>
<feature type="compositionally biased region" description="Polar residues" evidence="1">
    <location>
        <begin position="46"/>
        <end position="58"/>
    </location>
</feature>